<name>A0ABS1CHC3_9GAMM</name>
<protein>
    <recommendedName>
        <fullName evidence="1">Glycosyltransferase subfamily 4-like N-terminal domain-containing protein</fullName>
    </recommendedName>
</protein>
<dbReference type="PANTHER" id="PTHR12526">
    <property type="entry name" value="GLYCOSYLTRANSFERASE"/>
    <property type="match status" value="1"/>
</dbReference>
<accession>A0ABS1CHC3</accession>
<proteinExistence type="predicted"/>
<dbReference type="InterPro" id="IPR028098">
    <property type="entry name" value="Glyco_trans_4-like_N"/>
</dbReference>
<sequence length="367" mass="39298">MSDPLTPHREVRPRVLMVGPLPPPVGGMATVVQNLTHALSDRVALRVINNVKTTATDRSLWQGVAAQLRLLGRLAGVCLTWRPTAVHIHTCSWFSFWRNGADLVLVRLLGRRAVLHIHGGQFHRFLESLTGVRAWLARRLLSAAHRIVVLSPGWREILLPWANSARIVVVPNGVPVREPATPPNDGPFRILCLAHYQSGKGQEDLLRATAALRVHRAVRVDLLGSEAEPGRREALMALARELGLDGVKVPGPVVGAAKNAKLAAAHCFCLPSYNEGLPMSMLEAMAVGLPVVATRVGAIPEALVDGAEGLLFAPGDTAALTGHLQRLITEPAAAAALGAAGRERLARDFSLAHSAELLLGVYASLAR</sequence>
<dbReference type="SUPFAM" id="SSF53756">
    <property type="entry name" value="UDP-Glycosyltransferase/glycogen phosphorylase"/>
    <property type="match status" value="1"/>
</dbReference>
<dbReference type="Gene3D" id="3.40.50.2000">
    <property type="entry name" value="Glycogen Phosphorylase B"/>
    <property type="match status" value="2"/>
</dbReference>
<evidence type="ECO:0000313" key="3">
    <source>
        <dbReference type="Proteomes" id="UP000748752"/>
    </source>
</evidence>
<dbReference type="EMBL" id="NRRV01000024">
    <property type="protein sequence ID" value="MBK1631320.1"/>
    <property type="molecule type" value="Genomic_DNA"/>
</dbReference>
<evidence type="ECO:0000259" key="1">
    <source>
        <dbReference type="Pfam" id="PF13439"/>
    </source>
</evidence>
<reference evidence="2 3" key="1">
    <citation type="journal article" date="2020" name="Microorganisms">
        <title>Osmotic Adaptation and Compatible Solute Biosynthesis of Phototrophic Bacteria as Revealed from Genome Analyses.</title>
        <authorList>
            <person name="Imhoff J.F."/>
            <person name="Rahn T."/>
            <person name="Kunzel S."/>
            <person name="Keller A."/>
            <person name="Neulinger S.C."/>
        </authorList>
    </citation>
    <scope>NUCLEOTIDE SEQUENCE [LARGE SCALE GENOMIC DNA]</scope>
    <source>
        <strain evidence="2 3">DSM 6210</strain>
    </source>
</reference>
<dbReference type="CDD" id="cd03801">
    <property type="entry name" value="GT4_PimA-like"/>
    <property type="match status" value="1"/>
</dbReference>
<keyword evidence="3" id="KW-1185">Reference proteome</keyword>
<evidence type="ECO:0000313" key="2">
    <source>
        <dbReference type="EMBL" id="MBK1631320.1"/>
    </source>
</evidence>
<dbReference type="RefSeq" id="WP_306341730.1">
    <property type="nucleotide sequence ID" value="NZ_NRRV01000024.1"/>
</dbReference>
<comment type="caution">
    <text evidence="2">The sequence shown here is derived from an EMBL/GenBank/DDBJ whole genome shotgun (WGS) entry which is preliminary data.</text>
</comment>
<gene>
    <name evidence="2" type="ORF">CKO31_11335</name>
</gene>
<dbReference type="PANTHER" id="PTHR12526:SF636">
    <property type="entry name" value="BLL3647 PROTEIN"/>
    <property type="match status" value="1"/>
</dbReference>
<organism evidence="2 3">
    <name type="scientific">Thiohalocapsa halophila</name>
    <dbReference type="NCBI Taxonomy" id="69359"/>
    <lineage>
        <taxon>Bacteria</taxon>
        <taxon>Pseudomonadati</taxon>
        <taxon>Pseudomonadota</taxon>
        <taxon>Gammaproteobacteria</taxon>
        <taxon>Chromatiales</taxon>
        <taxon>Chromatiaceae</taxon>
        <taxon>Thiohalocapsa</taxon>
    </lineage>
</organism>
<dbReference type="Pfam" id="PF13439">
    <property type="entry name" value="Glyco_transf_4"/>
    <property type="match status" value="1"/>
</dbReference>
<dbReference type="Proteomes" id="UP000748752">
    <property type="component" value="Unassembled WGS sequence"/>
</dbReference>
<dbReference type="Pfam" id="PF13692">
    <property type="entry name" value="Glyco_trans_1_4"/>
    <property type="match status" value="1"/>
</dbReference>
<feature type="domain" description="Glycosyltransferase subfamily 4-like N-terminal" evidence="1">
    <location>
        <begin position="25"/>
        <end position="176"/>
    </location>
</feature>